<dbReference type="GO" id="GO:0016020">
    <property type="term" value="C:membrane"/>
    <property type="evidence" value="ECO:0007669"/>
    <property type="project" value="UniProtKB-SubCell"/>
</dbReference>
<sequence>MGSSLTPIFPPTIMLATREEDGVALPHESTRTSSEEGLHSTTMTQSTDNKEDVESGKDASTEPTTSPQFPEGGLRAWLTVLGGAIVTFCTFGVVQSFGVYQDYYTRISLNEHTPSTISWIGSVQVFFVFAVGLPAGRLFDAGYFHHCLLGGSFLYLFSVFMLSLVQPHHYYQNFLAQGIGMGIGMGFMFLPSLTLTSHYFRARRSLAMGCVIAGSSFGGCLYPILLNNVFPKNSGFGMGVRAVAFMDLGLLIIANSIMRTRLPPKVHGSEKASTLKEVVTDVPYLTFVVGAFLVFWGVFVPFFYLQLYAALHGVTPSFVRYTITIMNAASILGRTVPNFLADMYGPLNIIIPSSIISGGLVFAMFGASSIAGAVVFGAFYGFFSGGVISVMTPAAGCFVTHNDHSDLGIRIGLLSFTLAFALLTGNPIAGALLSPPHYRWSQPVIFAAVVIFAGAACHLIARRALVKRKGTVLI</sequence>
<feature type="region of interest" description="Disordered" evidence="3">
    <location>
        <begin position="18"/>
        <end position="70"/>
    </location>
</feature>
<evidence type="ECO:0000313" key="6">
    <source>
        <dbReference type="Proteomes" id="UP000076154"/>
    </source>
</evidence>
<feature type="transmembrane region" description="Helical" evidence="4">
    <location>
        <begin position="76"/>
        <end position="97"/>
    </location>
</feature>
<keyword evidence="4" id="KW-1133">Transmembrane helix</keyword>
<feature type="compositionally biased region" description="Basic and acidic residues" evidence="3">
    <location>
        <begin position="28"/>
        <end position="38"/>
    </location>
</feature>
<keyword evidence="6" id="KW-1185">Reference proteome</keyword>
<keyword evidence="4" id="KW-0472">Membrane</keyword>
<dbReference type="GO" id="GO:0022857">
    <property type="term" value="F:transmembrane transporter activity"/>
    <property type="evidence" value="ECO:0007669"/>
    <property type="project" value="InterPro"/>
</dbReference>
<feature type="transmembrane region" description="Helical" evidence="4">
    <location>
        <begin position="377"/>
        <end position="399"/>
    </location>
</feature>
<dbReference type="InterPro" id="IPR011701">
    <property type="entry name" value="MFS"/>
</dbReference>
<dbReference type="PANTHER" id="PTHR11360">
    <property type="entry name" value="MONOCARBOXYLATE TRANSPORTER"/>
    <property type="match status" value="1"/>
</dbReference>
<comment type="similarity">
    <text evidence="2">Belongs to the major facilitator superfamily. Monocarboxylate porter (TC 2.A.1.13) family.</text>
</comment>
<evidence type="ECO:0000256" key="3">
    <source>
        <dbReference type="SAM" id="MobiDB-lite"/>
    </source>
</evidence>
<dbReference type="Pfam" id="PF07690">
    <property type="entry name" value="MFS_1"/>
    <property type="match status" value="1"/>
</dbReference>
<reference evidence="5" key="1">
    <citation type="submission" date="2018-04" db="EMBL/GenBank/DDBJ databases">
        <title>Whole genome sequencing of Hypsizygus marmoreus.</title>
        <authorList>
            <person name="Choi I.-G."/>
            <person name="Min B."/>
            <person name="Kim J.-G."/>
            <person name="Kim S."/>
            <person name="Oh Y.-L."/>
            <person name="Kong W.-S."/>
            <person name="Park H."/>
            <person name="Jeong J."/>
            <person name="Song E.-S."/>
        </authorList>
    </citation>
    <scope>NUCLEOTIDE SEQUENCE [LARGE SCALE GENOMIC DNA]</scope>
    <source>
        <strain evidence="5">51987-8</strain>
    </source>
</reference>
<dbReference type="SUPFAM" id="SSF103473">
    <property type="entry name" value="MFS general substrate transporter"/>
    <property type="match status" value="1"/>
</dbReference>
<evidence type="ECO:0000256" key="2">
    <source>
        <dbReference type="ARBA" id="ARBA00006727"/>
    </source>
</evidence>
<feature type="transmembrane region" description="Helical" evidence="4">
    <location>
        <begin position="411"/>
        <end position="434"/>
    </location>
</feature>
<dbReference type="Gene3D" id="1.20.1250.20">
    <property type="entry name" value="MFS general substrate transporter like domains"/>
    <property type="match status" value="2"/>
</dbReference>
<feature type="transmembrane region" description="Helical" evidence="4">
    <location>
        <begin position="318"/>
        <end position="337"/>
    </location>
</feature>
<dbReference type="Proteomes" id="UP000076154">
    <property type="component" value="Unassembled WGS sequence"/>
</dbReference>
<feature type="transmembrane region" description="Helical" evidence="4">
    <location>
        <begin position="117"/>
        <end position="136"/>
    </location>
</feature>
<proteinExistence type="inferred from homology"/>
<evidence type="ECO:0000313" key="5">
    <source>
        <dbReference type="EMBL" id="RDB26713.1"/>
    </source>
</evidence>
<protein>
    <submittedName>
        <fullName evidence="5">Riboflavin transporter MCH5</fullName>
    </submittedName>
</protein>
<dbReference type="EMBL" id="LUEZ02000023">
    <property type="protein sequence ID" value="RDB26713.1"/>
    <property type="molecule type" value="Genomic_DNA"/>
</dbReference>
<feature type="compositionally biased region" description="Basic and acidic residues" evidence="3">
    <location>
        <begin position="48"/>
        <end position="60"/>
    </location>
</feature>
<feature type="transmembrane region" description="Helical" evidence="4">
    <location>
        <begin position="349"/>
        <end position="371"/>
    </location>
</feature>
<evidence type="ECO:0000256" key="4">
    <source>
        <dbReference type="SAM" id="Phobius"/>
    </source>
</evidence>
<feature type="transmembrane region" description="Helical" evidence="4">
    <location>
        <begin position="238"/>
        <end position="257"/>
    </location>
</feature>
<feature type="transmembrane region" description="Helical" evidence="4">
    <location>
        <begin position="174"/>
        <end position="194"/>
    </location>
</feature>
<accession>A0A369K4D3</accession>
<dbReference type="InParanoid" id="A0A369K4D3"/>
<organism evidence="5 6">
    <name type="scientific">Hypsizygus marmoreus</name>
    <name type="common">White beech mushroom</name>
    <name type="synonym">Agaricus marmoreus</name>
    <dbReference type="NCBI Taxonomy" id="39966"/>
    <lineage>
        <taxon>Eukaryota</taxon>
        <taxon>Fungi</taxon>
        <taxon>Dikarya</taxon>
        <taxon>Basidiomycota</taxon>
        <taxon>Agaricomycotina</taxon>
        <taxon>Agaricomycetes</taxon>
        <taxon>Agaricomycetidae</taxon>
        <taxon>Agaricales</taxon>
        <taxon>Tricholomatineae</taxon>
        <taxon>Lyophyllaceae</taxon>
        <taxon>Hypsizygus</taxon>
    </lineage>
</organism>
<dbReference type="InterPro" id="IPR036259">
    <property type="entry name" value="MFS_trans_sf"/>
</dbReference>
<gene>
    <name evidence="5" type="primary">MCH5_10</name>
    <name evidence="5" type="ORF">Hypma_005412</name>
</gene>
<comment type="subcellular location">
    <subcellularLocation>
        <location evidence="1">Membrane</location>
        <topology evidence="1">Multi-pass membrane protein</topology>
    </subcellularLocation>
</comment>
<feature type="transmembrane region" description="Helical" evidence="4">
    <location>
        <begin position="206"/>
        <end position="226"/>
    </location>
</feature>
<name>A0A369K4D3_HYPMA</name>
<comment type="caution">
    <text evidence="5">The sequence shown here is derived from an EMBL/GenBank/DDBJ whole genome shotgun (WGS) entry which is preliminary data.</text>
</comment>
<dbReference type="AlphaFoldDB" id="A0A369K4D3"/>
<feature type="transmembrane region" description="Helical" evidence="4">
    <location>
        <begin position="278"/>
        <end position="298"/>
    </location>
</feature>
<dbReference type="InterPro" id="IPR050327">
    <property type="entry name" value="Proton-linked_MCT"/>
</dbReference>
<dbReference type="OrthoDB" id="6499973at2759"/>
<keyword evidence="4" id="KW-0812">Transmembrane</keyword>
<dbReference type="PANTHER" id="PTHR11360:SF234">
    <property type="entry name" value="MFS-TYPE TRANSPORTER DBAD-RELATED"/>
    <property type="match status" value="1"/>
</dbReference>
<feature type="transmembrane region" description="Helical" evidence="4">
    <location>
        <begin position="440"/>
        <end position="461"/>
    </location>
</feature>
<feature type="transmembrane region" description="Helical" evidence="4">
    <location>
        <begin position="143"/>
        <end position="162"/>
    </location>
</feature>
<evidence type="ECO:0000256" key="1">
    <source>
        <dbReference type="ARBA" id="ARBA00004141"/>
    </source>
</evidence>